<sequence length="226" mass="25754">MSNVFFTSDLHIGHRKVAASRTQRADGAPAYPDLDNIPEFFGDYEVSRINEIMADAWDATVYEADVIWVLGDISSGTTKGQEDALNWLRQRPGRKRLISGNHDGVHPMYRDAHKWYAQYSEVFESISTAARIRIQLEGEQGHLDALLSHYPYTGDHTSTDRHTQWRLRDEGLPIIHGHTHSEKRVTHSQSHSLQLHVGVDARGAYPTPLRDLARVIQTKHKWEGKL</sequence>
<dbReference type="InterPro" id="IPR029052">
    <property type="entry name" value="Metallo-depent_PP-like"/>
</dbReference>
<dbReference type="KEGG" id="vg:63210361"/>
<keyword evidence="2" id="KW-1185">Reference proteome</keyword>
<name>A0A7G8LHQ7_9CAUD</name>
<dbReference type="SUPFAM" id="SSF56300">
    <property type="entry name" value="Metallo-dependent phosphatases"/>
    <property type="match status" value="1"/>
</dbReference>
<accession>A0A7G8LHQ7</accession>
<dbReference type="GO" id="GO:0016787">
    <property type="term" value="F:hydrolase activity"/>
    <property type="evidence" value="ECO:0007669"/>
    <property type="project" value="InterPro"/>
</dbReference>
<protein>
    <submittedName>
        <fullName evidence="1">Metallophosphoesterase</fullName>
    </submittedName>
</protein>
<dbReference type="Gene3D" id="3.60.21.10">
    <property type="match status" value="1"/>
</dbReference>
<dbReference type="GeneID" id="63210361"/>
<dbReference type="Proteomes" id="UP000515890">
    <property type="component" value="Segment"/>
</dbReference>
<reference evidence="2" key="2">
    <citation type="journal article" date="2021" name="Microbiol. Resour. Announc.">
        <title>Genome Sequences of Subcluster M2 Mycobacteriophages Estes and Aziz.</title>
        <authorList>
            <person name="Fitzgerald S.K."/>
            <person name="Johnson E.H."/>
            <person name="Storz S.H.R."/>
            <person name="Ballard C."/>
            <person name="Battaglia S."/>
            <person name="Boice M."/>
            <person name="Bramwell-Butcher J."/>
            <person name="Dedinsky M."/>
            <person name="DeKlotz J."/>
            <person name="Diaz I."/>
            <person name="Engley A."/>
            <person name="Ernst L."/>
            <person name="Gonzales E."/>
            <person name="Groscost A."/>
            <person name="Grosser P."/>
            <person name="Haider A."/>
            <person name="Harrison M."/>
            <person name="Husler K."/>
            <person name="Lau J."/>
            <person name="Monlux M."/>
            <person name="Paratore J."/>
            <person name="Ruesch T."/>
            <person name="Schlesinger M."/>
            <person name="Scholes A."/>
            <person name="Poxleitner M.K."/>
            <person name="Anders K.R."/>
        </authorList>
    </citation>
    <scope>NUCLEOTIDE SEQUENCE [LARGE SCALE GENOMIC DNA]</scope>
</reference>
<evidence type="ECO:0000313" key="1">
    <source>
        <dbReference type="EMBL" id="QNJ56779.1"/>
    </source>
</evidence>
<gene>
    <name evidence="1" type="primary">141</name>
    <name evidence="1" type="ORF">SEA_AZIZ_141</name>
</gene>
<evidence type="ECO:0000313" key="2">
    <source>
        <dbReference type="Proteomes" id="UP000515890"/>
    </source>
</evidence>
<dbReference type="RefSeq" id="YP_010013724.1">
    <property type="nucleotide sequence ID" value="NC_053513.1"/>
</dbReference>
<reference evidence="1 2" key="1">
    <citation type="submission" date="2020-06" db="EMBL/GenBank/DDBJ databases">
        <authorList>
            <person name="Ruesch T."/>
            <person name="Stepniewski C."/>
            <person name="Ballard C."/>
            <person name="Battaglia S."/>
            <person name="Diaz I."/>
            <person name="Engley A."/>
            <person name="Erickson A."/>
            <person name="Ernst L."/>
            <person name="Gonzales E."/>
            <person name="Haider A."/>
            <person name="Harrison M."/>
            <person name="Moore J."/>
            <person name="Paratore J."/>
            <person name="Rafanan A."/>
            <person name="Storz S."/>
            <person name="Poxleitner M.K."/>
            <person name="Anders K.R."/>
            <person name="Garlena R.A."/>
            <person name="Russell D.A."/>
            <person name="Pope W.H."/>
            <person name="Jacobs-Sera D."/>
            <person name="Hatfull G.F."/>
        </authorList>
    </citation>
    <scope>NUCLEOTIDE SEQUENCE [LARGE SCALE GENOMIC DNA]</scope>
</reference>
<proteinExistence type="predicted"/>
<organism evidence="1 2">
    <name type="scientific">Mycobacterium phage Aziz</name>
    <dbReference type="NCBI Taxonomy" id="2762281"/>
    <lineage>
        <taxon>Viruses</taxon>
        <taxon>Duplodnaviria</taxon>
        <taxon>Heunggongvirae</taxon>
        <taxon>Uroviricota</taxon>
        <taxon>Caudoviricetes</taxon>
        <taxon>Vilmaviridae</taxon>
        <taxon>Mclasvirinae</taxon>
        <taxon>Reyvirus</taxon>
        <taxon>Reyvirus aziz</taxon>
    </lineage>
</organism>
<dbReference type="EMBL" id="MT658802">
    <property type="protein sequence ID" value="QNJ56779.1"/>
    <property type="molecule type" value="Genomic_DNA"/>
</dbReference>